<keyword evidence="8" id="KW-1185">Reference proteome</keyword>
<sequence length="951" mass="108915">MNNVITGSVNEAFSCFCDCISQLNEQDKAKLNLDSYFHDTTTISNEYTNNNAFVKGSTTAFPEPLASIIHNPLSIPYKLGFLLNANRVWLTANKTLYIWNFLETDNIFRYDCHDNIERVEICEKQKELYVCTRNSLFVHSFSIDTDNRLKILSKADARTSGVVMSNILNTDTGRTFMQGDDGHLYELNIDRDSNGLAVGIKKLSCITEQSYFRYLSLFVKSVPEVPIKKIALNNEEKILYILLKDSTIQAVDIQGNNFVYGHKFKATMVEDIQLVPTSESRIIDLIAIDGKGNRYYLSNKASGIGTVHERLAPPMLGSLLFNQFTNEALQHSFYGSGVFAAIVSKSSNNYLLLTRTALTKTAQTQPVFNEDFYAERLNDTLMIMESELNTPGRYIENIVEASGKPQRQLVALNKNGVTFYKEQRLIEQFSALLAKGNPSAIIEFTEKYGVDETLALCLLTSIISPAHNREATSFLYEYPSVDNGLLLYISRLLKDIRTVDILAEDVPLDAFNFVADQLEKLHSFLRQARINISNDLLTYTIRCKEGVHFVQFIYKVCLQNEAARKKLVDYAPLTFEKLVSTEKGAFAAKNVVGLESLRRAEVELNKKPELEQSLTHFKKIIELISLDQLKELCNKYCALRGNIESMKLVLAKYQLVNSEQKTQIYELIYDTLRSTFDEPEERLRVILQESLDLLDEEAYHEIIYQWLIDNKQERALVTLTTPHLVQFFTTKLPESVGYHYLFEYYTYRNEYYDAIVALKRLSTVIRNVDLDKRVHYLERACDLMGKSADISNGEKQELLALYKEATIQTKIRNVLQQRHASDSTSLVQSLNDVLKPAKELYYNIALPQNLYEEALYLMNFMELYDWKYAQLAWERIVKENKDSHALRNKLITMGKDLYPSIASCPVFMLVHILDAHCQAYPEEFKDEFVISTLTEVGVPQEIISEARTAKV</sequence>
<dbReference type="OrthoDB" id="338970at2759"/>
<comment type="similarity">
    <text evidence="2">Belongs to the non-repetitive/WGA-negative nucleoporin family.</text>
</comment>
<keyword evidence="3" id="KW-0813">Transport</keyword>
<proteinExistence type="inferred from homology"/>
<name>A0A367KGH1_RHIAZ</name>
<dbReference type="InterPro" id="IPR042538">
    <property type="entry name" value="Nucleoporin_Nup155_C_3"/>
</dbReference>
<evidence type="ECO:0000256" key="4">
    <source>
        <dbReference type="ARBA" id="ARBA00023242"/>
    </source>
</evidence>
<comment type="caution">
    <text evidence="7">The sequence shown here is derived from an EMBL/GenBank/DDBJ whole genome shotgun (WGS) entry which is preliminary data.</text>
</comment>
<dbReference type="GO" id="GO:0006405">
    <property type="term" value="P:RNA export from nucleus"/>
    <property type="evidence" value="ECO:0007669"/>
    <property type="project" value="TreeGrafter"/>
</dbReference>
<evidence type="ECO:0000256" key="2">
    <source>
        <dbReference type="ARBA" id="ARBA00007373"/>
    </source>
</evidence>
<dbReference type="Proteomes" id="UP000252139">
    <property type="component" value="Unassembled WGS sequence"/>
</dbReference>
<dbReference type="InterPro" id="IPR014908">
    <property type="entry name" value="Nucleoporin_Nup133/Nup155_N"/>
</dbReference>
<dbReference type="Pfam" id="PF03177">
    <property type="entry name" value="Nucleoporin_C"/>
    <property type="match status" value="1"/>
</dbReference>
<dbReference type="InterPro" id="IPR007187">
    <property type="entry name" value="Nucleoporin_Nup133/Nup155_C"/>
</dbReference>
<dbReference type="GO" id="GO:0017056">
    <property type="term" value="F:structural constituent of nuclear pore"/>
    <property type="evidence" value="ECO:0007669"/>
    <property type="project" value="InterPro"/>
</dbReference>
<evidence type="ECO:0000259" key="5">
    <source>
        <dbReference type="Pfam" id="PF03177"/>
    </source>
</evidence>
<organism evidence="7 8">
    <name type="scientific">Rhizopus azygosporus</name>
    <name type="common">Rhizopus microsporus var. azygosporus</name>
    <dbReference type="NCBI Taxonomy" id="86630"/>
    <lineage>
        <taxon>Eukaryota</taxon>
        <taxon>Fungi</taxon>
        <taxon>Fungi incertae sedis</taxon>
        <taxon>Mucoromycota</taxon>
        <taxon>Mucoromycotina</taxon>
        <taxon>Mucoromycetes</taxon>
        <taxon>Mucorales</taxon>
        <taxon>Mucorineae</taxon>
        <taxon>Rhizopodaceae</taxon>
        <taxon>Rhizopus</taxon>
    </lineage>
</organism>
<dbReference type="GO" id="GO:0000972">
    <property type="term" value="P:transcription-dependent tethering of RNA polymerase II gene DNA at nuclear periphery"/>
    <property type="evidence" value="ECO:0007669"/>
    <property type="project" value="TreeGrafter"/>
</dbReference>
<dbReference type="Gene3D" id="1.25.40.440">
    <property type="entry name" value="Nucleoporin, helical domain, central subdomain"/>
    <property type="match status" value="1"/>
</dbReference>
<protein>
    <submittedName>
        <fullName evidence="7">Uncharacterized protein</fullName>
    </submittedName>
</protein>
<dbReference type="STRING" id="86630.A0A367KGH1"/>
<dbReference type="GO" id="GO:0006606">
    <property type="term" value="P:protein import into nucleus"/>
    <property type="evidence" value="ECO:0007669"/>
    <property type="project" value="TreeGrafter"/>
</dbReference>
<dbReference type="InterPro" id="IPR036322">
    <property type="entry name" value="WD40_repeat_dom_sf"/>
</dbReference>
<dbReference type="Gene3D" id="1.20.120.1880">
    <property type="entry name" value="Nucleoporin, helical C-terminal domain"/>
    <property type="match status" value="1"/>
</dbReference>
<dbReference type="PANTHER" id="PTHR10350">
    <property type="entry name" value="NUCLEAR PORE COMPLEX PROTEIN NUP155"/>
    <property type="match status" value="1"/>
</dbReference>
<dbReference type="InterPro" id="IPR042537">
    <property type="entry name" value="Nucleoporin_Nup155_C_2"/>
</dbReference>
<dbReference type="SUPFAM" id="SSF50978">
    <property type="entry name" value="WD40 repeat-like"/>
    <property type="match status" value="1"/>
</dbReference>
<keyword evidence="4" id="KW-0539">Nucleus</keyword>
<reference evidence="7 8" key="1">
    <citation type="journal article" date="2018" name="G3 (Bethesda)">
        <title>Phylogenetic and Phylogenomic Definition of Rhizopus Species.</title>
        <authorList>
            <person name="Gryganskyi A.P."/>
            <person name="Golan J."/>
            <person name="Dolatabadi S."/>
            <person name="Mondo S."/>
            <person name="Robb S."/>
            <person name="Idnurm A."/>
            <person name="Muszewska A."/>
            <person name="Steczkiewicz K."/>
            <person name="Masonjones S."/>
            <person name="Liao H.L."/>
            <person name="Gajdeczka M.T."/>
            <person name="Anike F."/>
            <person name="Vuek A."/>
            <person name="Anishchenko I.M."/>
            <person name="Voigt K."/>
            <person name="de Hoog G.S."/>
            <person name="Smith M.E."/>
            <person name="Heitman J."/>
            <person name="Vilgalys R."/>
            <person name="Stajich J.E."/>
        </authorList>
    </citation>
    <scope>NUCLEOTIDE SEQUENCE [LARGE SCALE GENOMIC DNA]</scope>
    <source>
        <strain evidence="7 8">CBS 357.93</strain>
    </source>
</reference>
<dbReference type="GO" id="GO:0036228">
    <property type="term" value="P:protein localization to nuclear inner membrane"/>
    <property type="evidence" value="ECO:0007669"/>
    <property type="project" value="TreeGrafter"/>
</dbReference>
<evidence type="ECO:0000259" key="6">
    <source>
        <dbReference type="Pfam" id="PF08801"/>
    </source>
</evidence>
<comment type="subcellular location">
    <subcellularLocation>
        <location evidence="1">Nucleus</location>
    </subcellularLocation>
</comment>
<dbReference type="Gene3D" id="1.20.58.1780">
    <property type="match status" value="1"/>
</dbReference>
<dbReference type="InterPro" id="IPR004870">
    <property type="entry name" value="Nucleoporin_Nup155"/>
</dbReference>
<dbReference type="Pfam" id="PF08801">
    <property type="entry name" value="Nucleoporin_N"/>
    <property type="match status" value="1"/>
</dbReference>
<evidence type="ECO:0000256" key="1">
    <source>
        <dbReference type="ARBA" id="ARBA00004123"/>
    </source>
</evidence>
<accession>A0A367KGH1</accession>
<feature type="domain" description="Nucleoporin Nup133/Nup155-like C-terminal" evidence="5">
    <location>
        <begin position="609"/>
        <end position="944"/>
    </location>
</feature>
<dbReference type="AlphaFoldDB" id="A0A367KGH1"/>
<feature type="domain" description="Nucleoporin Nup133/Nup155-like N-terminal" evidence="6">
    <location>
        <begin position="158"/>
        <end position="360"/>
    </location>
</feature>
<evidence type="ECO:0000256" key="3">
    <source>
        <dbReference type="ARBA" id="ARBA00022448"/>
    </source>
</evidence>
<dbReference type="PANTHER" id="PTHR10350:SF6">
    <property type="entry name" value="NUCLEAR PORE COMPLEX PROTEIN NUP155"/>
    <property type="match status" value="1"/>
</dbReference>
<evidence type="ECO:0000313" key="7">
    <source>
        <dbReference type="EMBL" id="RCI01323.1"/>
    </source>
</evidence>
<dbReference type="GO" id="GO:0044611">
    <property type="term" value="C:nuclear pore inner ring"/>
    <property type="evidence" value="ECO:0007669"/>
    <property type="project" value="TreeGrafter"/>
</dbReference>
<evidence type="ECO:0000313" key="8">
    <source>
        <dbReference type="Proteomes" id="UP000252139"/>
    </source>
</evidence>
<dbReference type="EMBL" id="PJQL01000015">
    <property type="protein sequence ID" value="RCI01323.1"/>
    <property type="molecule type" value="Genomic_DNA"/>
</dbReference>
<gene>
    <name evidence="7" type="ORF">CU097_015113</name>
</gene>